<dbReference type="RefSeq" id="WP_076585299.1">
    <property type="nucleotide sequence ID" value="NZ_FTLW01000001.1"/>
</dbReference>
<dbReference type="AlphaFoldDB" id="A0A1N6P9M1"/>
<keyword evidence="1" id="KW-1133">Transmembrane helix</keyword>
<name>A0A1N6P9M1_9GAMM</name>
<keyword evidence="1" id="KW-0812">Transmembrane</keyword>
<dbReference type="InterPro" id="IPR005625">
    <property type="entry name" value="PepSY-ass_TM"/>
</dbReference>
<keyword evidence="1" id="KW-0472">Membrane</keyword>
<feature type="transmembrane region" description="Helical" evidence="1">
    <location>
        <begin position="140"/>
        <end position="166"/>
    </location>
</feature>
<organism evidence="2 3">
    <name type="scientific">Solilutibacter tolerans</name>
    <dbReference type="NCBI Taxonomy" id="1604334"/>
    <lineage>
        <taxon>Bacteria</taxon>
        <taxon>Pseudomonadati</taxon>
        <taxon>Pseudomonadota</taxon>
        <taxon>Gammaproteobacteria</taxon>
        <taxon>Lysobacterales</taxon>
        <taxon>Lysobacteraceae</taxon>
        <taxon>Solilutibacter</taxon>
    </lineage>
</organism>
<sequence>MLRRFKSLHTWAGITTGLLLFVAFYAGAASMFKAQLDDWATPSSHSPAVIDDAARDQVVRGLLAKHPDVTNVVVRMMPAARAPATVMAQSGRGESLQQQAATLDSQGHVLLEPAYPTPLADWVDRIHRTGGLPVSMERGVLIMGIASGLYALALVSGILVMLPTFLNDLLALRFRRENPKRGWLDLHNLLGVASLPFHIIMAASAMVFAFHDVIYDAQDHSIHRGSPVAGAAFAPFPPSPVLPAQVWLPDQINARLHQLAPDFQVSEIQYRAQSPNARGERKITAFVKGHTPNHFLRGVDFGAVMLDAGDGRVLYSGFLPGQQGTWSQAVASFFALHFGNYGGNPIRWTYVLLGVIGAAVFYTGNLLWIESRRKRQRKNRAAVLQPRKASIMAAATVGVCLGSVIGISSTIALAHIQPGNAPDALIHHQLAYFLPLLLAVVWALWRKPALAAIDLLSIAAIVTALIPALTMLDYLWPRISVLEAGRDGLAVELTALVAASLMLLLARLSRHRAKSAPHDSVWAAAHAPKMVHETEAKSIA</sequence>
<proteinExistence type="predicted"/>
<dbReference type="Pfam" id="PF03929">
    <property type="entry name" value="PepSY_TM"/>
    <property type="match status" value="1"/>
</dbReference>
<keyword evidence="3" id="KW-1185">Reference proteome</keyword>
<feature type="transmembrane region" description="Helical" evidence="1">
    <location>
        <begin position="452"/>
        <end position="476"/>
    </location>
</feature>
<protein>
    <submittedName>
        <fullName evidence="2">Uncharacterized iron-regulated membrane protein</fullName>
    </submittedName>
</protein>
<dbReference type="Proteomes" id="UP000241788">
    <property type="component" value="Unassembled WGS sequence"/>
</dbReference>
<feature type="transmembrane region" description="Helical" evidence="1">
    <location>
        <begin position="426"/>
        <end position="445"/>
    </location>
</feature>
<dbReference type="STRING" id="1604334.SAMN05421546_0535"/>
<feature type="transmembrane region" description="Helical" evidence="1">
    <location>
        <begin position="488"/>
        <end position="506"/>
    </location>
</feature>
<feature type="transmembrane region" description="Helical" evidence="1">
    <location>
        <begin position="348"/>
        <end position="368"/>
    </location>
</feature>
<evidence type="ECO:0000313" key="2">
    <source>
        <dbReference type="EMBL" id="SIQ00957.1"/>
    </source>
</evidence>
<evidence type="ECO:0000256" key="1">
    <source>
        <dbReference type="SAM" id="Phobius"/>
    </source>
</evidence>
<reference evidence="3" key="1">
    <citation type="submission" date="2017-01" db="EMBL/GenBank/DDBJ databases">
        <authorList>
            <person name="Varghese N."/>
            <person name="Submissions S."/>
        </authorList>
    </citation>
    <scope>NUCLEOTIDE SEQUENCE [LARGE SCALE GENOMIC DNA]</scope>
    <source>
        <strain evidence="3">UM1</strain>
    </source>
</reference>
<feature type="transmembrane region" description="Helical" evidence="1">
    <location>
        <begin position="389"/>
        <end position="414"/>
    </location>
</feature>
<evidence type="ECO:0000313" key="3">
    <source>
        <dbReference type="Proteomes" id="UP000241788"/>
    </source>
</evidence>
<dbReference type="PANTHER" id="PTHR34219:SF9">
    <property type="entry name" value="IRON-REGULATED INNER MEMBRANE PROTEIN"/>
    <property type="match status" value="1"/>
</dbReference>
<feature type="transmembrane region" description="Helical" evidence="1">
    <location>
        <begin position="186"/>
        <end position="210"/>
    </location>
</feature>
<dbReference type="OrthoDB" id="9776609at2"/>
<accession>A0A1N6P9M1</accession>
<gene>
    <name evidence="2" type="ORF">SAMN05421546_0535</name>
</gene>
<dbReference type="EMBL" id="FTLW01000001">
    <property type="protein sequence ID" value="SIQ00957.1"/>
    <property type="molecule type" value="Genomic_DNA"/>
</dbReference>
<dbReference type="PANTHER" id="PTHR34219">
    <property type="entry name" value="IRON-REGULATED INNER MEMBRANE PROTEIN-RELATED"/>
    <property type="match status" value="1"/>
</dbReference>